<organism evidence="2 3">
    <name type="scientific">Methanoculleus frigidifontis</name>
    <dbReference type="NCBI Taxonomy" id="2584085"/>
    <lineage>
        <taxon>Archaea</taxon>
        <taxon>Methanobacteriati</taxon>
        <taxon>Methanobacteriota</taxon>
        <taxon>Stenosarchaea group</taxon>
        <taxon>Methanomicrobia</taxon>
        <taxon>Methanomicrobiales</taxon>
        <taxon>Methanomicrobiaceae</taxon>
        <taxon>Methanoculleus</taxon>
    </lineage>
</organism>
<gene>
    <name evidence="2" type="ORF">FGU65_10185</name>
</gene>
<keyword evidence="3" id="KW-1185">Reference proteome</keyword>
<dbReference type="Proteomes" id="UP001168338">
    <property type="component" value="Unassembled WGS sequence"/>
</dbReference>
<sequence length="246" mass="26418">MRRAFILTALIAVALLACGCTNTASVGDPAPTTTPAAGAAAPETQTPEPSVPEAAVPVLEFSGKGEGSHIVDLETGTYILTTVREGTGFFMVELEKENCHIGLRGTDGPYPGTQALGIRMPGRYQMKVTDEGDSPWTIRIDRAAGTVDQSLPYHFAGMGGLVTGFFDLPEGEIPFAVRHDSQDDPYIWLFDEQGNDIYAYPGWEAPLRSPWEAPPSEGTVILTIPESRAYLLAVECNGNWTVDIGE</sequence>
<dbReference type="PROSITE" id="PS51257">
    <property type="entry name" value="PROKAR_LIPOPROTEIN"/>
    <property type="match status" value="1"/>
</dbReference>
<evidence type="ECO:0000313" key="2">
    <source>
        <dbReference type="EMBL" id="MDN7025254.1"/>
    </source>
</evidence>
<reference evidence="2" key="1">
    <citation type="submission" date="2019-05" db="EMBL/GenBank/DDBJ databases">
        <title>Methanoculleus sp. FWC-SCC1, a methanogenic archaeon isolated from deep marine cold seep.</title>
        <authorList>
            <person name="Chen Y.-W."/>
            <person name="Chen S.-C."/>
            <person name="Teng N.-H."/>
            <person name="Lai M.-C."/>
        </authorList>
    </citation>
    <scope>NUCLEOTIDE SEQUENCE</scope>
    <source>
        <strain evidence="2">FWC-SCC1</strain>
    </source>
</reference>
<evidence type="ECO:0000256" key="1">
    <source>
        <dbReference type="SAM" id="MobiDB-lite"/>
    </source>
</evidence>
<feature type="region of interest" description="Disordered" evidence="1">
    <location>
        <begin position="31"/>
        <end position="50"/>
    </location>
</feature>
<dbReference type="RefSeq" id="WP_301664400.1">
    <property type="nucleotide sequence ID" value="NZ_VCYH01000006.1"/>
</dbReference>
<evidence type="ECO:0000313" key="3">
    <source>
        <dbReference type="Proteomes" id="UP001168338"/>
    </source>
</evidence>
<proteinExistence type="predicted"/>
<dbReference type="EMBL" id="VCYH01000006">
    <property type="protein sequence ID" value="MDN7025254.1"/>
    <property type="molecule type" value="Genomic_DNA"/>
</dbReference>
<protein>
    <submittedName>
        <fullName evidence="2">Uncharacterized protein</fullName>
    </submittedName>
</protein>
<name>A0ABT8MBD8_9EURY</name>
<comment type="caution">
    <text evidence="2">The sequence shown here is derived from an EMBL/GenBank/DDBJ whole genome shotgun (WGS) entry which is preliminary data.</text>
</comment>
<accession>A0ABT8MBD8</accession>